<dbReference type="Proteomes" id="UP001261666">
    <property type="component" value="Unassembled WGS sequence"/>
</dbReference>
<organism evidence="1 2">
    <name type="scientific">Nocardioides zeae</name>
    <dbReference type="NCBI Taxonomy" id="1457234"/>
    <lineage>
        <taxon>Bacteria</taxon>
        <taxon>Bacillati</taxon>
        <taxon>Actinomycetota</taxon>
        <taxon>Actinomycetes</taxon>
        <taxon>Propionibacteriales</taxon>
        <taxon>Nocardioidaceae</taxon>
        <taxon>Nocardioides</taxon>
    </lineage>
</organism>
<protein>
    <submittedName>
        <fullName evidence="1">Uncharacterized protein</fullName>
    </submittedName>
</protein>
<name>A0ACC6IDF0_9ACTN</name>
<gene>
    <name evidence="1" type="ORF">QE364_000363</name>
</gene>
<accession>A0ACC6IDF0</accession>
<comment type="caution">
    <text evidence="1">The sequence shown here is derived from an EMBL/GenBank/DDBJ whole genome shotgun (WGS) entry which is preliminary data.</text>
</comment>
<proteinExistence type="predicted"/>
<reference evidence="1" key="1">
    <citation type="submission" date="2023-08" db="EMBL/GenBank/DDBJ databases">
        <title>Functional and genomic diversity of the sorghum phyllosphere microbiome.</title>
        <authorList>
            <person name="Shade A."/>
        </authorList>
    </citation>
    <scope>NUCLEOTIDE SEQUENCE</scope>
    <source>
        <strain evidence="1">SORGH_AS_0885</strain>
    </source>
</reference>
<keyword evidence="2" id="KW-1185">Reference proteome</keyword>
<evidence type="ECO:0000313" key="2">
    <source>
        <dbReference type="Proteomes" id="UP001261666"/>
    </source>
</evidence>
<evidence type="ECO:0000313" key="1">
    <source>
        <dbReference type="EMBL" id="MDR6208675.1"/>
    </source>
</evidence>
<dbReference type="EMBL" id="JAVIZJ010000001">
    <property type="protein sequence ID" value="MDR6208675.1"/>
    <property type="molecule type" value="Genomic_DNA"/>
</dbReference>
<sequence>MTSPGPRRPAPRSRPTPRTTAAGKAAPKKAAAKKAAAKKAAPKKTAARKTGPRSSGRAPTAAQRRRRAAQRRQRTRRLAVPLLVAVLGLALVGTAWWLGRDTPAPAPEAGTSAPGGVVPPASDPAPIVPAGRPVVPVVDAAWTAQVAEATGIPPVAVNAYAVAELRLRTEAPSCSMGWSTLAGIGWVESHHGTIHGSILGLDGRAEPPIVGPALDGTRGFAAIPSDPLLAAWHGDPTWDHAVGPLQFISSTWDRWRSDGDGDGVMDPNDLDDAAYAAARYLCHDGHDLATGEGWAEAVFSYNHDDAYVASVYAAASGYADAAG</sequence>